<name>A0ABV5UQA1_9MICC</name>
<gene>
    <name evidence="1" type="ORF">ACFFPI_11335</name>
</gene>
<dbReference type="RefSeq" id="WP_376954337.1">
    <property type="nucleotide sequence ID" value="NZ_JBHMBH010000025.1"/>
</dbReference>
<comment type="caution">
    <text evidence="1">The sequence shown here is derived from an EMBL/GenBank/DDBJ whole genome shotgun (WGS) entry which is preliminary data.</text>
</comment>
<reference evidence="1 2" key="1">
    <citation type="submission" date="2024-09" db="EMBL/GenBank/DDBJ databases">
        <authorList>
            <person name="Sun Q."/>
            <person name="Mori K."/>
        </authorList>
    </citation>
    <scope>NUCLEOTIDE SEQUENCE [LARGE SCALE GENOMIC DNA]</scope>
    <source>
        <strain evidence="1 2">JCM 13519</strain>
    </source>
</reference>
<evidence type="ECO:0000313" key="2">
    <source>
        <dbReference type="Proteomes" id="UP001589536"/>
    </source>
</evidence>
<proteinExistence type="predicted"/>
<keyword evidence="2" id="KW-1185">Reference proteome</keyword>
<evidence type="ECO:0000313" key="1">
    <source>
        <dbReference type="EMBL" id="MFB9714713.1"/>
    </source>
</evidence>
<sequence length="40" mass="4351">MSEEVLNADALQDKILECGAKVLLRVSDPSSQRVVGLPRL</sequence>
<accession>A0ABV5UQA1</accession>
<dbReference type="EMBL" id="JBHMBH010000025">
    <property type="protein sequence ID" value="MFB9714713.1"/>
    <property type="molecule type" value="Genomic_DNA"/>
</dbReference>
<organism evidence="1 2">
    <name type="scientific">Arthrobacter methylotrophus</name>
    <dbReference type="NCBI Taxonomy" id="121291"/>
    <lineage>
        <taxon>Bacteria</taxon>
        <taxon>Bacillati</taxon>
        <taxon>Actinomycetota</taxon>
        <taxon>Actinomycetes</taxon>
        <taxon>Micrococcales</taxon>
        <taxon>Micrococcaceae</taxon>
        <taxon>Arthrobacter</taxon>
    </lineage>
</organism>
<protein>
    <submittedName>
        <fullName evidence="1">Uncharacterized protein</fullName>
    </submittedName>
</protein>
<dbReference type="Proteomes" id="UP001589536">
    <property type="component" value="Unassembled WGS sequence"/>
</dbReference>